<dbReference type="AlphaFoldDB" id="A0AA51YJ55"/>
<proteinExistence type="inferred from homology"/>
<dbReference type="GO" id="GO:0005737">
    <property type="term" value="C:cytoplasm"/>
    <property type="evidence" value="ECO:0007669"/>
    <property type="project" value="TreeGrafter"/>
</dbReference>
<organism evidence="7 8">
    <name type="scientific">Methanolobus sediminis</name>
    <dbReference type="NCBI Taxonomy" id="3072978"/>
    <lineage>
        <taxon>Archaea</taxon>
        <taxon>Methanobacteriati</taxon>
        <taxon>Methanobacteriota</taxon>
        <taxon>Stenosarchaea group</taxon>
        <taxon>Methanomicrobia</taxon>
        <taxon>Methanosarcinales</taxon>
        <taxon>Methanosarcinaceae</taxon>
        <taxon>Methanolobus</taxon>
    </lineage>
</organism>
<dbReference type="PANTHER" id="PTHR43570">
    <property type="entry name" value="ALDEHYDE DEHYDROGENASE"/>
    <property type="match status" value="1"/>
</dbReference>
<protein>
    <submittedName>
        <fullName evidence="7">Aldehyde dehydrogenase family protein</fullName>
    </submittedName>
</protein>
<dbReference type="EMBL" id="CP133592">
    <property type="protein sequence ID" value="WMW25225.1"/>
    <property type="molecule type" value="Genomic_DNA"/>
</dbReference>
<evidence type="ECO:0000256" key="3">
    <source>
        <dbReference type="ARBA" id="ARBA00023027"/>
    </source>
</evidence>
<reference evidence="7 8" key="1">
    <citation type="submission" date="2023-08" db="EMBL/GenBank/DDBJ databases">
        <title>Methanolobus mangrovi sp. nov. and Methanolobus sediminis sp. nov, two novel methylotrophic methanogens isolated from mangrove sediments in China.</title>
        <authorList>
            <person name="Zhou J."/>
        </authorList>
    </citation>
    <scope>NUCLEOTIDE SEQUENCE [LARGE SCALE GENOMIC DNA]</scope>
    <source>
        <strain evidence="7 8">FTZ6</strain>
    </source>
</reference>
<dbReference type="PROSITE" id="PS00687">
    <property type="entry name" value="ALDEHYDE_DEHYDR_GLU"/>
    <property type="match status" value="1"/>
</dbReference>
<dbReference type="GO" id="GO:0006081">
    <property type="term" value="P:aldehyde metabolic process"/>
    <property type="evidence" value="ECO:0007669"/>
    <property type="project" value="InterPro"/>
</dbReference>
<dbReference type="InterPro" id="IPR029510">
    <property type="entry name" value="Ald_DH_CS_GLU"/>
</dbReference>
<evidence type="ECO:0000313" key="8">
    <source>
        <dbReference type="Proteomes" id="UP001182908"/>
    </source>
</evidence>
<dbReference type="RefSeq" id="WP_309311032.1">
    <property type="nucleotide sequence ID" value="NZ_CP133592.1"/>
</dbReference>
<gene>
    <name evidence="7" type="ORF">RE474_00465</name>
</gene>
<name>A0AA51YJ55_9EURY</name>
<evidence type="ECO:0000256" key="4">
    <source>
        <dbReference type="PROSITE-ProRule" id="PRU10007"/>
    </source>
</evidence>
<keyword evidence="2 5" id="KW-0560">Oxidoreductase</keyword>
<dbReference type="Proteomes" id="UP001182908">
    <property type="component" value="Chromosome"/>
</dbReference>
<dbReference type="KEGG" id="mseb:RE474_00465"/>
<feature type="active site" evidence="4">
    <location>
        <position position="213"/>
    </location>
</feature>
<sequence length="469" mass="53344">MEQDIQTIFRSQKENSSRLAQMSVKERLERVERIDNYLKDENNLSKLYNALYNDLRKPEVEVIATEVGIVQTQISHLKKNLNKWDRDHRVSTPLPLLGTRSYIRYEPKGVVLILSPWNFPLNLSLVPLVYAIAAGNAVVLKPSEISSHTSAYIKKMIGELFRWDEVAVVEGDVSVATRLLEMPFNHIFFTGSPRVGKIVMGKAAEHLSSVTLELGGKSPAIIDETANIQQIARRLAWAKSVNCGQTCVTPDYVIIHESKKREFIKEFRSAITELYNRSGSGTENSPDYCRIISKYHFMRLNSLYKDALEKGASLLTGGYFEEDDLFISPTLLDGISEEMSIMQEEIFGPLLPVLTYHDRLEVSEIISRHPNPLMLYIASREKKNIRYFMDGNPAGGTVINDYMLGYSNPNLPFGGVNNSGIGKSLGFHCFMEFSNKRSVIHRKWGSLDMIYPPYNSRVLWLVKNLYGWM</sequence>
<dbReference type="InterPro" id="IPR016162">
    <property type="entry name" value="Ald_DH_N"/>
</dbReference>
<feature type="domain" description="Aldehyde dehydrogenase" evidence="6">
    <location>
        <begin position="3"/>
        <end position="439"/>
    </location>
</feature>
<keyword evidence="3" id="KW-0520">NAD</keyword>
<dbReference type="InterPro" id="IPR016161">
    <property type="entry name" value="Ald_DH/histidinol_DH"/>
</dbReference>
<dbReference type="Gene3D" id="3.40.605.10">
    <property type="entry name" value="Aldehyde Dehydrogenase, Chain A, domain 1"/>
    <property type="match status" value="1"/>
</dbReference>
<evidence type="ECO:0000256" key="1">
    <source>
        <dbReference type="ARBA" id="ARBA00009986"/>
    </source>
</evidence>
<evidence type="ECO:0000256" key="2">
    <source>
        <dbReference type="ARBA" id="ARBA00023002"/>
    </source>
</evidence>
<dbReference type="PIRSF" id="PIRSF036492">
    <property type="entry name" value="ALDH"/>
    <property type="match status" value="1"/>
</dbReference>
<dbReference type="Pfam" id="PF00171">
    <property type="entry name" value="Aldedh"/>
    <property type="match status" value="1"/>
</dbReference>
<evidence type="ECO:0000256" key="5">
    <source>
        <dbReference type="RuleBase" id="RU003345"/>
    </source>
</evidence>
<evidence type="ECO:0000259" key="6">
    <source>
        <dbReference type="Pfam" id="PF00171"/>
    </source>
</evidence>
<dbReference type="Gene3D" id="3.40.309.10">
    <property type="entry name" value="Aldehyde Dehydrogenase, Chain A, domain 2"/>
    <property type="match status" value="1"/>
</dbReference>
<dbReference type="InterPro" id="IPR016163">
    <property type="entry name" value="Ald_DH_C"/>
</dbReference>
<dbReference type="SUPFAM" id="SSF53720">
    <property type="entry name" value="ALDH-like"/>
    <property type="match status" value="1"/>
</dbReference>
<dbReference type="GO" id="GO:0004029">
    <property type="term" value="F:aldehyde dehydrogenase (NAD+) activity"/>
    <property type="evidence" value="ECO:0007669"/>
    <property type="project" value="TreeGrafter"/>
</dbReference>
<dbReference type="InterPro" id="IPR012394">
    <property type="entry name" value="Aldehyde_DH_NAD(P)"/>
</dbReference>
<dbReference type="InterPro" id="IPR015590">
    <property type="entry name" value="Aldehyde_DH_dom"/>
</dbReference>
<comment type="similarity">
    <text evidence="1 5">Belongs to the aldehyde dehydrogenase family.</text>
</comment>
<evidence type="ECO:0000313" key="7">
    <source>
        <dbReference type="EMBL" id="WMW25225.1"/>
    </source>
</evidence>
<keyword evidence="8" id="KW-1185">Reference proteome</keyword>
<accession>A0AA51YJ55</accession>
<dbReference type="PANTHER" id="PTHR43570:SF20">
    <property type="entry name" value="ALDEHYDE DEHYDROGENASE ALDX-RELATED"/>
    <property type="match status" value="1"/>
</dbReference>
<dbReference type="GeneID" id="84231144"/>